<dbReference type="PANTHER" id="PTHR46599:SF3">
    <property type="entry name" value="PIGGYBAC TRANSPOSABLE ELEMENT-DERIVED PROTEIN 4"/>
    <property type="match status" value="1"/>
</dbReference>
<sequence length="528" mass="58295">MSRRTAPVAAATHDVDFPHLWQQLRAASWTAKRPSGLANDWTYTTPDGSSHFIGEAAVVSHALTSGLLNENAQDDNTQDKNEQDDTAQHKQVDTTQHETDENENAQDEIEENERALHLSASDDDERNANTSDDDARPSQVDTSVTLTQGSLDTLFGQASDNEDAAVPTPVVLSQGEVIRAFVLSQSVLQLAEPERAATASLRKLSDPDSEEEQKTDEPRAVLRRRIKVDVDYLAADEHSSDYESFSSGESDDGQIEDDDQEPDREYNDLDDDLVSDSDAVEIDEAFFGSLMIEASDQDKRAIKARQEALRAMQWTAPSSEFEDGGMTAYDGMHGEDAHPVAELREVCHSPVLTFLYFMPKSLSVAITEQTNRYAGQQVDRRAEEQHAKQREAGLLVARMLCPQQRRFAAHWSMVENGAVPAGNFGRPTDARQAMEAPSDRGQPAAAVPGGVVITGSVQLRRGCPSLHISPEHHRMFMPDKPHRNGSTMFMTCDSRTAYCHRASPYDHKTGAAAAVRKIKVVLTSNRHQ</sequence>
<protein>
    <recommendedName>
        <fullName evidence="4">PiggyBac transposable element-derived protein domain-containing protein</fullName>
    </recommendedName>
</protein>
<feature type="region of interest" description="Disordered" evidence="1">
    <location>
        <begin position="71"/>
        <end position="144"/>
    </location>
</feature>
<organism evidence="2 3">
    <name type="scientific">Phytophthora ramorum</name>
    <name type="common">Sudden oak death agent</name>
    <dbReference type="NCBI Taxonomy" id="164328"/>
    <lineage>
        <taxon>Eukaryota</taxon>
        <taxon>Sar</taxon>
        <taxon>Stramenopiles</taxon>
        <taxon>Oomycota</taxon>
        <taxon>Peronosporomycetes</taxon>
        <taxon>Peronosporales</taxon>
        <taxon>Peronosporaceae</taxon>
        <taxon>Phytophthora</taxon>
    </lineage>
</organism>
<feature type="region of interest" description="Disordered" evidence="1">
    <location>
        <begin position="238"/>
        <end position="274"/>
    </location>
</feature>
<keyword evidence="3" id="KW-1185">Reference proteome</keyword>
<dbReference type="STRING" id="164328.H3GG01"/>
<evidence type="ECO:0008006" key="4">
    <source>
        <dbReference type="Google" id="ProtNLM"/>
    </source>
</evidence>
<reference evidence="3" key="1">
    <citation type="journal article" date="2006" name="Science">
        <title>Phytophthora genome sequences uncover evolutionary origins and mechanisms of pathogenesis.</title>
        <authorList>
            <person name="Tyler B.M."/>
            <person name="Tripathy S."/>
            <person name="Zhang X."/>
            <person name="Dehal P."/>
            <person name="Jiang R.H."/>
            <person name="Aerts A."/>
            <person name="Arredondo F.D."/>
            <person name="Baxter L."/>
            <person name="Bensasson D."/>
            <person name="Beynon J.L."/>
            <person name="Chapman J."/>
            <person name="Damasceno C.M."/>
            <person name="Dorrance A.E."/>
            <person name="Dou D."/>
            <person name="Dickerman A.W."/>
            <person name="Dubchak I.L."/>
            <person name="Garbelotto M."/>
            <person name="Gijzen M."/>
            <person name="Gordon S.G."/>
            <person name="Govers F."/>
            <person name="Grunwald N.J."/>
            <person name="Huang W."/>
            <person name="Ivors K.L."/>
            <person name="Jones R.W."/>
            <person name="Kamoun S."/>
            <person name="Krampis K."/>
            <person name="Lamour K.H."/>
            <person name="Lee M.K."/>
            <person name="McDonald W.H."/>
            <person name="Medina M."/>
            <person name="Meijer H.J."/>
            <person name="Nordberg E.K."/>
            <person name="Maclean D.J."/>
            <person name="Ospina-Giraldo M.D."/>
            <person name="Morris P.F."/>
            <person name="Phuntumart V."/>
            <person name="Putnam N.H."/>
            <person name="Rash S."/>
            <person name="Rose J.K."/>
            <person name="Sakihama Y."/>
            <person name="Salamov A.A."/>
            <person name="Savidor A."/>
            <person name="Scheuring C.F."/>
            <person name="Smith B.M."/>
            <person name="Sobral B.W."/>
            <person name="Terry A."/>
            <person name="Torto-Alalibo T.A."/>
            <person name="Win J."/>
            <person name="Xu Z."/>
            <person name="Zhang H."/>
            <person name="Grigoriev I.V."/>
            <person name="Rokhsar D.S."/>
            <person name="Boore J.L."/>
        </authorList>
    </citation>
    <scope>NUCLEOTIDE SEQUENCE [LARGE SCALE GENOMIC DNA]</scope>
    <source>
        <strain evidence="3">Pr102</strain>
    </source>
</reference>
<dbReference type="InParanoid" id="H3GG01"/>
<dbReference type="PANTHER" id="PTHR46599">
    <property type="entry name" value="PIGGYBAC TRANSPOSABLE ELEMENT-DERIVED PROTEIN 4"/>
    <property type="match status" value="1"/>
</dbReference>
<evidence type="ECO:0000313" key="3">
    <source>
        <dbReference type="Proteomes" id="UP000005238"/>
    </source>
</evidence>
<proteinExistence type="predicted"/>
<evidence type="ECO:0000313" key="2">
    <source>
        <dbReference type="EnsemblProtists" id="Phyra74697"/>
    </source>
</evidence>
<accession>H3GG01</accession>
<feature type="compositionally biased region" description="Basic and acidic residues" evidence="1">
    <location>
        <begin position="77"/>
        <end position="99"/>
    </location>
</feature>
<dbReference type="eggNOG" id="ENOG502QZSZ">
    <property type="taxonomic scope" value="Eukaryota"/>
</dbReference>
<name>H3GG01_PHYRM</name>
<feature type="compositionally biased region" description="Acidic residues" evidence="1">
    <location>
        <begin position="249"/>
        <end position="274"/>
    </location>
</feature>
<dbReference type="EnsemblProtists" id="Phyra74697">
    <property type="protein sequence ID" value="Phyra74697"/>
    <property type="gene ID" value="Phyra74697"/>
</dbReference>
<dbReference type="Proteomes" id="UP000005238">
    <property type="component" value="Unassembled WGS sequence"/>
</dbReference>
<dbReference type="HOGENOM" id="CLU_032269_0_0_1"/>
<dbReference type="AlphaFoldDB" id="H3GG01"/>
<feature type="compositionally biased region" description="Acidic residues" evidence="1">
    <location>
        <begin position="100"/>
        <end position="111"/>
    </location>
</feature>
<feature type="region of interest" description="Disordered" evidence="1">
    <location>
        <begin position="199"/>
        <end position="220"/>
    </location>
</feature>
<dbReference type="VEuPathDB" id="FungiDB:KRP22_6200"/>
<evidence type="ECO:0000256" key="1">
    <source>
        <dbReference type="SAM" id="MobiDB-lite"/>
    </source>
</evidence>
<dbReference type="EMBL" id="DS566006">
    <property type="status" value="NOT_ANNOTATED_CDS"/>
    <property type="molecule type" value="Genomic_DNA"/>
</dbReference>
<reference evidence="2" key="2">
    <citation type="submission" date="2015-06" db="UniProtKB">
        <authorList>
            <consortium name="EnsemblProtists"/>
        </authorList>
    </citation>
    <scope>IDENTIFICATION</scope>
    <source>
        <strain evidence="2">Pr102</strain>
    </source>
</reference>